<comment type="catalytic activity">
    <reaction evidence="12">
        <text>L-threonyl-[protein] + ATP = O-phospho-L-threonyl-[protein] + ADP + H(+)</text>
        <dbReference type="Rhea" id="RHEA:46608"/>
        <dbReference type="Rhea" id="RHEA-COMP:11060"/>
        <dbReference type="Rhea" id="RHEA-COMP:11605"/>
        <dbReference type="ChEBI" id="CHEBI:15378"/>
        <dbReference type="ChEBI" id="CHEBI:30013"/>
        <dbReference type="ChEBI" id="CHEBI:30616"/>
        <dbReference type="ChEBI" id="CHEBI:61977"/>
        <dbReference type="ChEBI" id="CHEBI:456216"/>
        <dbReference type="EC" id="2.7.11.1"/>
    </reaction>
</comment>
<dbReference type="EC" id="2.7.11.1" evidence="3"/>
<dbReference type="EMBL" id="GGMR01004972">
    <property type="protein sequence ID" value="MBY17591.1"/>
    <property type="molecule type" value="Transcribed_RNA"/>
</dbReference>
<organism evidence="17">
    <name type="scientific">Schizaphis graminum</name>
    <name type="common">Green bug aphid</name>
    <dbReference type="NCBI Taxonomy" id="13262"/>
    <lineage>
        <taxon>Eukaryota</taxon>
        <taxon>Metazoa</taxon>
        <taxon>Ecdysozoa</taxon>
        <taxon>Arthropoda</taxon>
        <taxon>Hexapoda</taxon>
        <taxon>Insecta</taxon>
        <taxon>Pterygota</taxon>
        <taxon>Neoptera</taxon>
        <taxon>Paraneoptera</taxon>
        <taxon>Hemiptera</taxon>
        <taxon>Sternorrhyncha</taxon>
        <taxon>Aphidomorpha</taxon>
        <taxon>Aphidoidea</taxon>
        <taxon>Aphididae</taxon>
        <taxon>Aphidini</taxon>
        <taxon>Schizaphis</taxon>
    </lineage>
</organism>
<dbReference type="AlphaFoldDB" id="A0A2S2NK81"/>
<evidence type="ECO:0000256" key="1">
    <source>
        <dbReference type="ARBA" id="ARBA00004123"/>
    </source>
</evidence>
<evidence type="ECO:0000256" key="6">
    <source>
        <dbReference type="ARBA" id="ARBA00022741"/>
    </source>
</evidence>
<dbReference type="InterPro" id="IPR017441">
    <property type="entry name" value="Protein_kinase_ATP_BS"/>
</dbReference>
<keyword evidence="9 14" id="KW-0067">ATP-binding</keyword>
<dbReference type="PANTHER" id="PTHR43895:SF32">
    <property type="entry name" value="SERINE_THREONINE-PROTEIN KINASE CHK1"/>
    <property type="match status" value="1"/>
</dbReference>
<keyword evidence="5" id="KW-0808">Transferase</keyword>
<evidence type="ECO:0000256" key="8">
    <source>
        <dbReference type="ARBA" id="ARBA00022777"/>
    </source>
</evidence>
<evidence type="ECO:0000256" key="11">
    <source>
        <dbReference type="ARBA" id="ARBA00023306"/>
    </source>
</evidence>
<dbReference type="Pfam" id="PF00069">
    <property type="entry name" value="Pkinase"/>
    <property type="match status" value="1"/>
</dbReference>
<evidence type="ECO:0000256" key="15">
    <source>
        <dbReference type="RuleBase" id="RU000304"/>
    </source>
</evidence>
<dbReference type="GO" id="GO:0007095">
    <property type="term" value="P:mitotic G2 DNA damage checkpoint signaling"/>
    <property type="evidence" value="ECO:0007669"/>
    <property type="project" value="TreeGrafter"/>
</dbReference>
<reference evidence="17" key="1">
    <citation type="submission" date="2018-04" db="EMBL/GenBank/DDBJ databases">
        <title>Transcriptome of Schizaphis graminum biotype I.</title>
        <authorList>
            <person name="Scully E.D."/>
            <person name="Geib S.M."/>
            <person name="Palmer N.A."/>
            <person name="Koch K."/>
            <person name="Bradshaw J."/>
            <person name="Heng-Moss T."/>
            <person name="Sarath G."/>
        </authorList>
    </citation>
    <scope>NUCLEOTIDE SEQUENCE</scope>
</reference>
<gene>
    <name evidence="17" type="primary">grp_0</name>
    <name evidence="17" type="ORF">g.68132</name>
</gene>
<evidence type="ECO:0000259" key="16">
    <source>
        <dbReference type="PROSITE" id="PS50011"/>
    </source>
</evidence>
<evidence type="ECO:0000256" key="9">
    <source>
        <dbReference type="ARBA" id="ARBA00022840"/>
    </source>
</evidence>
<keyword evidence="6 14" id="KW-0547">Nucleotide-binding</keyword>
<feature type="binding site" evidence="14">
    <location>
        <position position="38"/>
    </location>
    <ligand>
        <name>ATP</name>
        <dbReference type="ChEBI" id="CHEBI:30616"/>
    </ligand>
</feature>
<dbReference type="FunFam" id="3.30.200.20:FF:000229">
    <property type="entry name" value="Serine/threonine-protein kinase Chk1"/>
    <property type="match status" value="1"/>
</dbReference>
<dbReference type="Gene3D" id="3.30.200.20">
    <property type="entry name" value="Phosphorylase Kinase, domain 1"/>
    <property type="match status" value="1"/>
</dbReference>
<dbReference type="GO" id="GO:0005634">
    <property type="term" value="C:nucleus"/>
    <property type="evidence" value="ECO:0007669"/>
    <property type="project" value="UniProtKB-SubCell"/>
</dbReference>
<comment type="catalytic activity">
    <reaction evidence="13">
        <text>L-seryl-[protein] + ATP = O-phospho-L-seryl-[protein] + ADP + H(+)</text>
        <dbReference type="Rhea" id="RHEA:17989"/>
        <dbReference type="Rhea" id="RHEA-COMP:9863"/>
        <dbReference type="Rhea" id="RHEA-COMP:11604"/>
        <dbReference type="ChEBI" id="CHEBI:15378"/>
        <dbReference type="ChEBI" id="CHEBI:29999"/>
        <dbReference type="ChEBI" id="CHEBI:30616"/>
        <dbReference type="ChEBI" id="CHEBI:83421"/>
        <dbReference type="ChEBI" id="CHEBI:456216"/>
        <dbReference type="EC" id="2.7.11.1"/>
    </reaction>
</comment>
<name>A0A2S2NK81_SCHGA</name>
<dbReference type="Gene3D" id="1.10.510.10">
    <property type="entry name" value="Transferase(Phosphotransferase) domain 1"/>
    <property type="match status" value="1"/>
</dbReference>
<dbReference type="PROSITE" id="PS00107">
    <property type="entry name" value="PROTEIN_KINASE_ATP"/>
    <property type="match status" value="1"/>
</dbReference>
<evidence type="ECO:0000256" key="12">
    <source>
        <dbReference type="ARBA" id="ARBA00047899"/>
    </source>
</evidence>
<keyword evidence="10" id="KW-0539">Nucleus</keyword>
<dbReference type="InterPro" id="IPR000719">
    <property type="entry name" value="Prot_kinase_dom"/>
</dbReference>
<dbReference type="SUPFAM" id="SSF56112">
    <property type="entry name" value="Protein kinase-like (PK-like)"/>
    <property type="match status" value="1"/>
</dbReference>
<evidence type="ECO:0000256" key="3">
    <source>
        <dbReference type="ARBA" id="ARBA00012513"/>
    </source>
</evidence>
<dbReference type="FunFam" id="1.10.510.10:FF:000301">
    <property type="entry name" value="Serine/threonine-protein kinase Chk1"/>
    <property type="match status" value="1"/>
</dbReference>
<dbReference type="SMART" id="SM00220">
    <property type="entry name" value="S_TKc"/>
    <property type="match status" value="1"/>
</dbReference>
<evidence type="ECO:0000313" key="17">
    <source>
        <dbReference type="EMBL" id="MBY17591.1"/>
    </source>
</evidence>
<evidence type="ECO:0000256" key="13">
    <source>
        <dbReference type="ARBA" id="ARBA00048679"/>
    </source>
</evidence>
<evidence type="ECO:0000256" key="14">
    <source>
        <dbReference type="PROSITE-ProRule" id="PRU10141"/>
    </source>
</evidence>
<sequence length="456" mass="51836">MNTPFVEGWNIVQILGEGTFGEVKLLVNQNTQGFVAMKTIDLQNYSDALDMVKKEAAIHCRLNHPSIIKYYGQRHCKDNYYIFLEYASGGELFDRIEPDIGMPLSDARKFFKELIAGVEYLHSKGIAHRDLKPENLLLDEYGNLKISDFGLATLFSCGEKRRKLDKNCGTRPYLAPEVLSLLPYQAEPSDIWSCGIILVSMLSGELPWDMPSDNDEDYKLWKTTDYSNHSPWCKLDTLALSLVRKILTPTPSKRYDISQIRSHLWLKKSETFDNKKVGISVRSDRDVDDDRHCYSQPAPTAVSFTTSISSSESEIYSFSQPTQVDDLLLSSQLLTSQSISTPNNSLQKLVKRMTRFLVCLSPEEALTNLSLFLDDLGYTWKINTPSLVTITTTDQRLVFKSNVIPMNHQTLIDFRLSRGCGLEFKRHFVSIKNAMSKLISKVPFMWPIATNPETVP</sequence>
<accession>A0A2S2NK81</accession>
<keyword evidence="8 17" id="KW-0418">Kinase</keyword>
<dbReference type="GO" id="GO:0033314">
    <property type="term" value="P:mitotic DNA replication checkpoint signaling"/>
    <property type="evidence" value="ECO:0007669"/>
    <property type="project" value="UniProtKB-ARBA"/>
</dbReference>
<protein>
    <recommendedName>
        <fullName evidence="3">non-specific serine/threonine protein kinase</fullName>
        <ecNumber evidence="3">2.7.11.1</ecNumber>
    </recommendedName>
</protein>
<keyword evidence="11" id="KW-0131">Cell cycle</keyword>
<evidence type="ECO:0000256" key="7">
    <source>
        <dbReference type="ARBA" id="ARBA00022763"/>
    </source>
</evidence>
<dbReference type="InterPro" id="IPR008271">
    <property type="entry name" value="Ser/Thr_kinase_AS"/>
</dbReference>
<evidence type="ECO:0000256" key="4">
    <source>
        <dbReference type="ARBA" id="ARBA00022527"/>
    </source>
</evidence>
<proteinExistence type="inferred from homology"/>
<dbReference type="InterPro" id="IPR011009">
    <property type="entry name" value="Kinase-like_dom_sf"/>
</dbReference>
<dbReference type="PROSITE" id="PS50011">
    <property type="entry name" value="PROTEIN_KINASE_DOM"/>
    <property type="match status" value="1"/>
</dbReference>
<dbReference type="PROSITE" id="PS00108">
    <property type="entry name" value="PROTEIN_KINASE_ST"/>
    <property type="match status" value="1"/>
</dbReference>
<dbReference type="PANTHER" id="PTHR43895">
    <property type="entry name" value="CALCIUM/CALMODULIN-DEPENDENT PROTEIN KINASE KINASE-RELATED"/>
    <property type="match status" value="1"/>
</dbReference>
<feature type="domain" description="Protein kinase" evidence="16">
    <location>
        <begin position="9"/>
        <end position="266"/>
    </location>
</feature>
<evidence type="ECO:0000256" key="5">
    <source>
        <dbReference type="ARBA" id="ARBA00022679"/>
    </source>
</evidence>
<dbReference type="GO" id="GO:0035861">
    <property type="term" value="C:site of double-strand break"/>
    <property type="evidence" value="ECO:0007669"/>
    <property type="project" value="TreeGrafter"/>
</dbReference>
<dbReference type="GO" id="GO:0005737">
    <property type="term" value="C:cytoplasm"/>
    <property type="evidence" value="ECO:0007669"/>
    <property type="project" value="TreeGrafter"/>
</dbReference>
<comment type="subcellular location">
    <subcellularLocation>
        <location evidence="1">Nucleus</location>
    </subcellularLocation>
</comment>
<keyword evidence="4 15" id="KW-0723">Serine/threonine-protein kinase</keyword>
<evidence type="ECO:0000256" key="2">
    <source>
        <dbReference type="ARBA" id="ARBA00010791"/>
    </source>
</evidence>
<comment type="similarity">
    <text evidence="2">Belongs to the protein kinase superfamily. CAMK Ser/Thr protein kinase family. NIM1 subfamily.</text>
</comment>
<dbReference type="GO" id="GO:0004674">
    <property type="term" value="F:protein serine/threonine kinase activity"/>
    <property type="evidence" value="ECO:0007669"/>
    <property type="project" value="UniProtKB-KW"/>
</dbReference>
<evidence type="ECO:0000256" key="10">
    <source>
        <dbReference type="ARBA" id="ARBA00023242"/>
    </source>
</evidence>
<dbReference type="GO" id="GO:0005524">
    <property type="term" value="F:ATP binding"/>
    <property type="evidence" value="ECO:0007669"/>
    <property type="project" value="UniProtKB-UniRule"/>
</dbReference>
<keyword evidence="7" id="KW-0227">DNA damage</keyword>